<protein>
    <recommendedName>
        <fullName evidence="8">ABC transmembrane type-1 domain-containing protein</fullName>
    </recommendedName>
</protein>
<evidence type="ECO:0000256" key="6">
    <source>
        <dbReference type="ARBA" id="ARBA00023136"/>
    </source>
</evidence>
<dbReference type="CDD" id="cd06261">
    <property type="entry name" value="TM_PBP2"/>
    <property type="match status" value="1"/>
</dbReference>
<dbReference type="PANTHER" id="PTHR30193">
    <property type="entry name" value="ABC TRANSPORTER PERMEASE PROTEIN"/>
    <property type="match status" value="1"/>
</dbReference>
<evidence type="ECO:0000256" key="5">
    <source>
        <dbReference type="ARBA" id="ARBA00022989"/>
    </source>
</evidence>
<keyword evidence="3" id="KW-1003">Cell membrane</keyword>
<evidence type="ECO:0000256" key="4">
    <source>
        <dbReference type="ARBA" id="ARBA00022692"/>
    </source>
</evidence>
<accession>A0A381VIX9</accession>
<keyword evidence="2" id="KW-0813">Transport</keyword>
<evidence type="ECO:0000256" key="2">
    <source>
        <dbReference type="ARBA" id="ARBA00022448"/>
    </source>
</evidence>
<dbReference type="EMBL" id="UINC01008956">
    <property type="protein sequence ID" value="SVA40252.1"/>
    <property type="molecule type" value="Genomic_DNA"/>
</dbReference>
<feature type="transmembrane region" description="Helical" evidence="7">
    <location>
        <begin position="141"/>
        <end position="162"/>
    </location>
</feature>
<keyword evidence="5 7" id="KW-1133">Transmembrane helix</keyword>
<dbReference type="SUPFAM" id="SSF161098">
    <property type="entry name" value="MetI-like"/>
    <property type="match status" value="1"/>
</dbReference>
<organism evidence="9">
    <name type="scientific">marine metagenome</name>
    <dbReference type="NCBI Taxonomy" id="408172"/>
    <lineage>
        <taxon>unclassified sequences</taxon>
        <taxon>metagenomes</taxon>
        <taxon>ecological metagenomes</taxon>
    </lineage>
</organism>
<dbReference type="Pfam" id="PF00528">
    <property type="entry name" value="BPD_transp_1"/>
    <property type="match status" value="1"/>
</dbReference>
<dbReference type="PROSITE" id="PS50928">
    <property type="entry name" value="ABC_TM1"/>
    <property type="match status" value="1"/>
</dbReference>
<name>A0A381VIX9_9ZZZZ</name>
<dbReference type="GO" id="GO:0005886">
    <property type="term" value="C:plasma membrane"/>
    <property type="evidence" value="ECO:0007669"/>
    <property type="project" value="UniProtKB-SubCell"/>
</dbReference>
<comment type="subcellular location">
    <subcellularLocation>
        <location evidence="1">Cell membrane</location>
        <topology evidence="1">Multi-pass membrane protein</topology>
    </subcellularLocation>
</comment>
<dbReference type="GO" id="GO:0055085">
    <property type="term" value="P:transmembrane transport"/>
    <property type="evidence" value="ECO:0007669"/>
    <property type="project" value="InterPro"/>
</dbReference>
<reference evidence="9" key="1">
    <citation type="submission" date="2018-05" db="EMBL/GenBank/DDBJ databases">
        <authorList>
            <person name="Lanie J.A."/>
            <person name="Ng W.-L."/>
            <person name="Kazmierczak K.M."/>
            <person name="Andrzejewski T.M."/>
            <person name="Davidsen T.M."/>
            <person name="Wayne K.J."/>
            <person name="Tettelin H."/>
            <person name="Glass J.I."/>
            <person name="Rusch D."/>
            <person name="Podicherti R."/>
            <person name="Tsui H.-C.T."/>
            <person name="Winkler M.E."/>
        </authorList>
    </citation>
    <scope>NUCLEOTIDE SEQUENCE</scope>
</reference>
<dbReference type="PANTHER" id="PTHR30193:SF45">
    <property type="entry name" value="ABC TRANSPORTER PERMEASE PROTEIN"/>
    <property type="match status" value="1"/>
</dbReference>
<dbReference type="AlphaFoldDB" id="A0A381VIX9"/>
<keyword evidence="4 7" id="KW-0812">Transmembrane</keyword>
<feature type="transmembrane region" description="Helical" evidence="7">
    <location>
        <begin position="182"/>
        <end position="206"/>
    </location>
</feature>
<evidence type="ECO:0000259" key="8">
    <source>
        <dbReference type="PROSITE" id="PS50928"/>
    </source>
</evidence>
<gene>
    <name evidence="9" type="ORF">METZ01_LOCUS93106</name>
</gene>
<proteinExistence type="predicted"/>
<evidence type="ECO:0000256" key="7">
    <source>
        <dbReference type="SAM" id="Phobius"/>
    </source>
</evidence>
<feature type="transmembrane region" description="Helical" evidence="7">
    <location>
        <begin position="107"/>
        <end position="129"/>
    </location>
</feature>
<feature type="transmembrane region" description="Helical" evidence="7">
    <location>
        <begin position="287"/>
        <end position="309"/>
    </location>
</feature>
<dbReference type="InterPro" id="IPR051393">
    <property type="entry name" value="ABC_transporter_permease"/>
</dbReference>
<evidence type="ECO:0000256" key="3">
    <source>
        <dbReference type="ARBA" id="ARBA00022475"/>
    </source>
</evidence>
<evidence type="ECO:0000256" key="1">
    <source>
        <dbReference type="ARBA" id="ARBA00004651"/>
    </source>
</evidence>
<feature type="transmembrane region" description="Helical" evidence="7">
    <location>
        <begin position="12"/>
        <end position="34"/>
    </location>
</feature>
<sequence length="317" mass="36200">MIRWDKRIKLLFLLPAVIWVLTLTIAPLFFSLYLSFTDVKREVVISGVTEVPILDKEGKPKTRSDGSVRTKKIKDKKLVIKYDWVGLKKYKRVVNDQEYQDAAKFTFIYVIVSVVIEIILGLFLAFLFNRRIYGRGFMRSLMILPIFATPFAIGFMFFTILFEVSGPLAWMGIPFLSNHNWAPFSVMLVDIWQWTPFCFLVFLAALQGIPDDLIEAATLDTKSAYKVWTSVILPLLQPIIVLVILLRVAEAAKLYDYIASLTKGGPGTATQSVSFLVFNKAFKMNDFGYASAGSFLMLIVVMIFVLLFFTQLRKTYE</sequence>
<feature type="transmembrane region" description="Helical" evidence="7">
    <location>
        <begin position="227"/>
        <end position="249"/>
    </location>
</feature>
<evidence type="ECO:0000313" key="9">
    <source>
        <dbReference type="EMBL" id="SVA40252.1"/>
    </source>
</evidence>
<dbReference type="Gene3D" id="1.10.3720.10">
    <property type="entry name" value="MetI-like"/>
    <property type="match status" value="1"/>
</dbReference>
<feature type="domain" description="ABC transmembrane type-1" evidence="8">
    <location>
        <begin position="103"/>
        <end position="308"/>
    </location>
</feature>
<keyword evidence="6 7" id="KW-0472">Membrane</keyword>
<dbReference type="InterPro" id="IPR035906">
    <property type="entry name" value="MetI-like_sf"/>
</dbReference>
<dbReference type="InterPro" id="IPR000515">
    <property type="entry name" value="MetI-like"/>
</dbReference>